<comment type="subcellular location">
    <subcellularLocation>
        <location evidence="1">Periplasm</location>
    </subcellularLocation>
</comment>
<accession>A0A1B9B6R2</accession>
<evidence type="ECO:0000256" key="1">
    <source>
        <dbReference type="ARBA" id="ARBA00004418"/>
    </source>
</evidence>
<evidence type="ECO:0000256" key="3">
    <source>
        <dbReference type="ARBA" id="ARBA00022729"/>
    </source>
</evidence>
<proteinExistence type="inferred from homology"/>
<evidence type="ECO:0000313" key="7">
    <source>
        <dbReference type="Proteomes" id="UP000092578"/>
    </source>
</evidence>
<keyword evidence="3 4" id="KW-0732">Signal</keyword>
<evidence type="ECO:0000259" key="5">
    <source>
        <dbReference type="Pfam" id="PF09084"/>
    </source>
</evidence>
<evidence type="ECO:0000313" key="6">
    <source>
        <dbReference type="EMBL" id="OCA91784.1"/>
    </source>
</evidence>
<reference evidence="7" key="1">
    <citation type="submission" date="2016-05" db="EMBL/GenBank/DDBJ databases">
        <authorList>
            <person name="Liu B."/>
            <person name="Wang J."/>
            <person name="Zhu Y."/>
            <person name="Liu G."/>
            <person name="Chen Q."/>
            <person name="Chen Z."/>
            <person name="Lan J."/>
            <person name="Che J."/>
            <person name="Ge C."/>
            <person name="Shi H."/>
            <person name="Pan Z."/>
            <person name="Liu X."/>
        </authorList>
    </citation>
    <scope>NUCLEOTIDE SEQUENCE [LARGE SCALE GENOMIC DNA]</scope>
    <source>
        <strain evidence="7">FJAT-27215</strain>
    </source>
</reference>
<dbReference type="CDD" id="cd01008">
    <property type="entry name" value="PBP2_NrtA_SsuA_CpmA_like"/>
    <property type="match status" value="1"/>
</dbReference>
<dbReference type="PROSITE" id="PS51257">
    <property type="entry name" value="PROKAR_LIPOPROTEIN"/>
    <property type="match status" value="1"/>
</dbReference>
<dbReference type="RefSeq" id="WP_065409760.1">
    <property type="nucleotide sequence ID" value="NZ_MAYT01000005.1"/>
</dbReference>
<evidence type="ECO:0000256" key="2">
    <source>
        <dbReference type="ARBA" id="ARBA00010742"/>
    </source>
</evidence>
<feature type="signal peptide" evidence="4">
    <location>
        <begin position="1"/>
        <end position="21"/>
    </location>
</feature>
<gene>
    <name evidence="6" type="ORF">A8F95_19640</name>
</gene>
<comment type="caution">
    <text evidence="6">The sequence shown here is derived from an EMBL/GenBank/DDBJ whole genome shotgun (WGS) entry which is preliminary data.</text>
</comment>
<comment type="similarity">
    <text evidence="2">Belongs to the bacterial solute-binding protein SsuA/TauA family.</text>
</comment>
<dbReference type="PANTHER" id="PTHR30024:SF47">
    <property type="entry name" value="TAURINE-BINDING PERIPLASMIC PROTEIN"/>
    <property type="match status" value="1"/>
</dbReference>
<dbReference type="SUPFAM" id="SSF53850">
    <property type="entry name" value="Periplasmic binding protein-like II"/>
    <property type="match status" value="1"/>
</dbReference>
<dbReference type="Pfam" id="PF09084">
    <property type="entry name" value="NMT1"/>
    <property type="match status" value="1"/>
</dbReference>
<protein>
    <submittedName>
        <fullName evidence="6">Sulfonate ABC transporter substrate-binding protein</fullName>
    </submittedName>
</protein>
<keyword evidence="7" id="KW-1185">Reference proteome</keyword>
<dbReference type="Gene3D" id="3.40.190.10">
    <property type="entry name" value="Periplasmic binding protein-like II"/>
    <property type="match status" value="2"/>
</dbReference>
<dbReference type="GO" id="GO:0042597">
    <property type="term" value="C:periplasmic space"/>
    <property type="evidence" value="ECO:0007669"/>
    <property type="project" value="UniProtKB-SubCell"/>
</dbReference>
<dbReference type="AlphaFoldDB" id="A0A1B9B6R2"/>
<evidence type="ECO:0000256" key="4">
    <source>
        <dbReference type="SAM" id="SignalP"/>
    </source>
</evidence>
<dbReference type="InterPro" id="IPR015168">
    <property type="entry name" value="SsuA/THI5"/>
</dbReference>
<dbReference type="Proteomes" id="UP000092578">
    <property type="component" value="Unassembled WGS sequence"/>
</dbReference>
<sequence>MKKIGLLITTLSISFILFLTGCSTHTNNSVNSSEGNIIVRLAIDTAAGGSFQFRMAEQQGYFDSNGVAAELSNFAYGIDTVNAILTEQADTGLAADYALLNSLGKGDMVVISTLTRGHEKSLKENQLLVRGDIKSPADLKGKKLGVPKGTVTEYVWAKYLEAYQISEKDITYVPYSTPDEAIVGVKKGDIDAVWSAGALLDKFKSIEGVTQLDDLRSAGVTIDSYLLAKRSFVEEHPEAVEAILKALSQGIDYVNHHHKETAKIAFQQLKVPEKDALKDIERQNYVLGFTAEDLKHLEDMKTWLEEKGILKDSYELKDKLYLDPLENTFSQLVTVE</sequence>
<feature type="chain" id="PRO_5038401271" evidence="4">
    <location>
        <begin position="22"/>
        <end position="336"/>
    </location>
</feature>
<name>A0A1B9B6R2_9BACI</name>
<dbReference type="EMBL" id="MAYT01000005">
    <property type="protein sequence ID" value="OCA91784.1"/>
    <property type="molecule type" value="Genomic_DNA"/>
</dbReference>
<dbReference type="PANTHER" id="PTHR30024">
    <property type="entry name" value="ALIPHATIC SULFONATES-BINDING PROTEIN-RELATED"/>
    <property type="match status" value="1"/>
</dbReference>
<feature type="domain" description="SsuA/THI5-like" evidence="5">
    <location>
        <begin position="55"/>
        <end position="258"/>
    </location>
</feature>
<organism evidence="6 7">
    <name type="scientific">Pseudobacillus wudalianchiensis</name>
    <dbReference type="NCBI Taxonomy" id="1743143"/>
    <lineage>
        <taxon>Bacteria</taxon>
        <taxon>Bacillati</taxon>
        <taxon>Bacillota</taxon>
        <taxon>Bacilli</taxon>
        <taxon>Bacillales</taxon>
        <taxon>Bacillaceae</taxon>
        <taxon>Pseudobacillus</taxon>
    </lineage>
</organism>